<proteinExistence type="predicted"/>
<dbReference type="GeneID" id="77932352"/>
<evidence type="ECO:0000313" key="2">
    <source>
        <dbReference type="Proteomes" id="UP000693725"/>
    </source>
</evidence>
<gene>
    <name evidence="1" type="primary">94</name>
    <name evidence="1" type="ORF">SEA_SILENTRX_94</name>
</gene>
<keyword evidence="2" id="KW-1185">Reference proteome</keyword>
<name>A0A8F3EBF4_9CAUD</name>
<evidence type="ECO:0000313" key="1">
    <source>
        <dbReference type="EMBL" id="QWY82834.1"/>
    </source>
</evidence>
<reference evidence="1" key="1">
    <citation type="submission" date="2021-04" db="EMBL/GenBank/DDBJ databases">
        <authorList>
            <person name="Edwards E.G."/>
            <person name="Siddiqui F.A."/>
            <person name="Anastasi R.E."/>
            <person name="Conroy D.J."/>
            <person name="Gerton T.J."/>
            <person name="Laizure I.E."/>
            <person name="Reynolds J.D."/>
            <person name="Ulker M."/>
            <person name="Ouellette S.K."/>
            <person name="Duggan K.O."/>
            <person name="Johnson K.C."/>
            <person name="MacLea K.S."/>
            <person name="Garlena R.A."/>
            <person name="Russell D.A."/>
            <person name="Jacobs-Sera D."/>
            <person name="Hatfull G.F."/>
        </authorList>
    </citation>
    <scope>NUCLEOTIDE SEQUENCE</scope>
</reference>
<dbReference type="Proteomes" id="UP000693725">
    <property type="component" value="Segment"/>
</dbReference>
<dbReference type="KEGG" id="vg:77932352"/>
<organism evidence="1 2">
    <name type="scientific">Arthrobacter phage SilentRX</name>
    <dbReference type="NCBI Taxonomy" id="2836091"/>
    <lineage>
        <taxon>Viruses</taxon>
        <taxon>Duplodnaviria</taxon>
        <taxon>Heunggongvirae</taxon>
        <taxon>Uroviricota</taxon>
        <taxon>Caudoviricetes</taxon>
        <taxon>Silentrexvirus</taxon>
        <taxon>Silentrexvirus silentrx</taxon>
    </lineage>
</organism>
<sequence>MTTTLSTAELAAAFKDATPIHRDRRVDRRVTLHETPDGTKTVAELSTSHYKEAKVFMSTVKIVREGEAGGPFRVTSWIPFEKHHNRRLPNTPVSRYSAKALAAADTDALALLEAEPEWLDNLDLGPYREL</sequence>
<protein>
    <submittedName>
        <fullName evidence="1">Uncharacterized protein</fullName>
    </submittedName>
</protein>
<dbReference type="RefSeq" id="YP_010656475.1">
    <property type="nucleotide sequence ID" value="NC_070838.1"/>
</dbReference>
<accession>A0A8F3EBF4</accession>
<dbReference type="EMBL" id="MW862992">
    <property type="protein sequence ID" value="QWY82834.1"/>
    <property type="molecule type" value="Genomic_DNA"/>
</dbReference>